<protein>
    <submittedName>
        <fullName evidence="4">FAD-dependent oxidoreductase</fullName>
    </submittedName>
</protein>
<dbReference type="InterPro" id="IPR051691">
    <property type="entry name" value="Metab_Enz_Cyan_OpOx_G3PDH"/>
</dbReference>
<keyword evidence="1" id="KW-0560">Oxidoreductase</keyword>
<evidence type="ECO:0000256" key="2">
    <source>
        <dbReference type="SAM" id="MobiDB-lite"/>
    </source>
</evidence>
<reference evidence="5" key="1">
    <citation type="journal article" date="2019" name="Int. J. Syst. Evol. Microbiol.">
        <title>The Global Catalogue of Microorganisms (GCM) 10K type strain sequencing project: providing services to taxonomists for standard genome sequencing and annotation.</title>
        <authorList>
            <consortium name="The Broad Institute Genomics Platform"/>
            <consortium name="The Broad Institute Genome Sequencing Center for Infectious Disease"/>
            <person name="Wu L."/>
            <person name="Ma J."/>
        </authorList>
    </citation>
    <scope>NUCLEOTIDE SEQUENCE [LARGE SCALE GENOMIC DNA]</scope>
    <source>
        <strain evidence="5">WLHS5</strain>
    </source>
</reference>
<dbReference type="SUPFAM" id="SSF51905">
    <property type="entry name" value="FAD/NAD(P)-binding domain"/>
    <property type="match status" value="1"/>
</dbReference>
<evidence type="ECO:0000313" key="4">
    <source>
        <dbReference type="EMBL" id="MFC7343568.1"/>
    </source>
</evidence>
<dbReference type="PRINTS" id="PR00368">
    <property type="entry name" value="FADPNR"/>
</dbReference>
<dbReference type="Pfam" id="PF07992">
    <property type="entry name" value="Pyr_redox_2"/>
    <property type="match status" value="1"/>
</dbReference>
<dbReference type="PANTHER" id="PTHR42949">
    <property type="entry name" value="ANAEROBIC GLYCEROL-3-PHOSPHATE DEHYDROGENASE SUBUNIT B"/>
    <property type="match status" value="1"/>
</dbReference>
<dbReference type="InterPro" id="IPR036188">
    <property type="entry name" value="FAD/NAD-bd_sf"/>
</dbReference>
<feature type="region of interest" description="Disordered" evidence="2">
    <location>
        <begin position="463"/>
        <end position="490"/>
    </location>
</feature>
<proteinExistence type="predicted"/>
<evidence type="ECO:0000256" key="1">
    <source>
        <dbReference type="ARBA" id="ARBA00023002"/>
    </source>
</evidence>
<dbReference type="PIRSF" id="PIRSF037495">
    <property type="entry name" value="Opine_OX_OoxA/HcnB"/>
    <property type="match status" value="1"/>
</dbReference>
<dbReference type="PRINTS" id="PR00411">
    <property type="entry name" value="PNDRDTASEI"/>
</dbReference>
<dbReference type="Proteomes" id="UP001596504">
    <property type="component" value="Unassembled WGS sequence"/>
</dbReference>
<sequence length="490" mass="51991">MTEPASARARYDVAVVGAGPAGLAAAVSAAEAGRRVVLVDSGEQPGGQYWRRPDDSAPRGPESLGQHDWPTFTDLRTRLRLLSSRQRITHLPRRQVWFVERPARAEVPSHTLHLTTAHVEAAADIAPRSVTADALILCPGGYDRQLPIQGWDLPGVMAAGGVQALLKAHRTLAGRRAVVAGTGPFLLPVAAGLARAGAEVVAVCEAGSITGWARHPLAAAAIPAKAREAVEHAAALARHRIPYRQRTAVTAIRGDEAVRSVELSRLDREGRIRGRAGSAEVDLVALGWGFTPSLELITATGAATRKDVDDSLVAVVDAEQRATAPGVYVAGEATGVGGAMLAVAEGALAGLTAARDQREQVSQADVRALRTRIARHRRFAAAMHTAHPVPPRWHEWLRPETTICRCEEVSHEQVRTARDDLGAGDARTVKLLARPGMGWCQGRVCGFAAAKLTAAAEGRELTAEDLRPTAKQSFTAPVPLEQLAETTQPG</sequence>
<feature type="domain" description="FAD/NAD(P)-binding" evidence="3">
    <location>
        <begin position="11"/>
        <end position="344"/>
    </location>
</feature>
<dbReference type="Gene3D" id="3.50.50.60">
    <property type="entry name" value="FAD/NAD(P)-binding domain"/>
    <property type="match status" value="3"/>
</dbReference>
<dbReference type="PANTHER" id="PTHR42949:SF3">
    <property type="entry name" value="ANAEROBIC GLYCEROL-3-PHOSPHATE DEHYDROGENASE SUBUNIT B"/>
    <property type="match status" value="1"/>
</dbReference>
<dbReference type="EMBL" id="JBHTCJ010000010">
    <property type="protein sequence ID" value="MFC7343568.1"/>
    <property type="molecule type" value="Genomic_DNA"/>
</dbReference>
<dbReference type="Gene3D" id="1.10.10.1100">
    <property type="entry name" value="BFD-like [2Fe-2S]-binding domain"/>
    <property type="match status" value="1"/>
</dbReference>
<evidence type="ECO:0000313" key="5">
    <source>
        <dbReference type="Proteomes" id="UP001596504"/>
    </source>
</evidence>
<comment type="caution">
    <text evidence="4">The sequence shown here is derived from an EMBL/GenBank/DDBJ whole genome shotgun (WGS) entry which is preliminary data.</text>
</comment>
<evidence type="ECO:0000259" key="3">
    <source>
        <dbReference type="Pfam" id="PF07992"/>
    </source>
</evidence>
<accession>A0ABW2LPK2</accession>
<feature type="region of interest" description="Disordered" evidence="2">
    <location>
        <begin position="43"/>
        <end position="69"/>
    </location>
</feature>
<dbReference type="InterPro" id="IPR023753">
    <property type="entry name" value="FAD/NAD-binding_dom"/>
</dbReference>
<keyword evidence="5" id="KW-1185">Reference proteome</keyword>
<organism evidence="4 5">
    <name type="scientific">Saccharopolyspora griseoalba</name>
    <dbReference type="NCBI Taxonomy" id="1431848"/>
    <lineage>
        <taxon>Bacteria</taxon>
        <taxon>Bacillati</taxon>
        <taxon>Actinomycetota</taxon>
        <taxon>Actinomycetes</taxon>
        <taxon>Pseudonocardiales</taxon>
        <taxon>Pseudonocardiaceae</taxon>
        <taxon>Saccharopolyspora</taxon>
    </lineage>
</organism>
<gene>
    <name evidence="4" type="ORF">ACFQRI_19365</name>
</gene>
<name>A0ABW2LPK2_9PSEU</name>
<dbReference type="InterPro" id="IPR017224">
    <property type="entry name" value="Opine_Oxase_asu/HCN_bsu"/>
</dbReference>
<dbReference type="InterPro" id="IPR041854">
    <property type="entry name" value="BFD-like_2Fe2S-bd_dom_sf"/>
</dbReference>
<dbReference type="RefSeq" id="WP_380670586.1">
    <property type="nucleotide sequence ID" value="NZ_JBHTCJ010000010.1"/>
</dbReference>